<dbReference type="SUPFAM" id="SSF53697">
    <property type="entry name" value="SIS domain"/>
    <property type="match status" value="1"/>
</dbReference>
<dbReference type="GO" id="GO:0097367">
    <property type="term" value="F:carbohydrate derivative binding"/>
    <property type="evidence" value="ECO:0007669"/>
    <property type="project" value="InterPro"/>
</dbReference>
<evidence type="ECO:0000259" key="1">
    <source>
        <dbReference type="PROSITE" id="PS51071"/>
    </source>
</evidence>
<dbReference type="PANTHER" id="PTHR30514:SF18">
    <property type="entry name" value="RPIR-FAMILY TRANSCRIPTIONAL REGULATOR"/>
    <property type="match status" value="1"/>
</dbReference>
<dbReference type="eggNOG" id="COG1737">
    <property type="taxonomic scope" value="Bacteria"/>
</dbReference>
<dbReference type="RefSeq" id="WP_038079701.1">
    <property type="nucleotide sequence ID" value="NZ_AUND01000040.1"/>
</dbReference>
<dbReference type="InterPro" id="IPR001347">
    <property type="entry name" value="SIS_dom"/>
</dbReference>
<dbReference type="PROSITE" id="PS51071">
    <property type="entry name" value="HTH_RPIR"/>
    <property type="match status" value="1"/>
</dbReference>
<dbReference type="Pfam" id="PF01380">
    <property type="entry name" value="SIS"/>
    <property type="match status" value="1"/>
</dbReference>
<proteinExistence type="predicted"/>
<dbReference type="Gene3D" id="3.40.50.10490">
    <property type="entry name" value="Glucose-6-phosphate isomerase like protein, domain 1"/>
    <property type="match status" value="1"/>
</dbReference>
<name>A0A074JNF4_9RHOB</name>
<dbReference type="GO" id="GO:1901135">
    <property type="term" value="P:carbohydrate derivative metabolic process"/>
    <property type="evidence" value="ECO:0007669"/>
    <property type="project" value="InterPro"/>
</dbReference>
<evidence type="ECO:0000313" key="3">
    <source>
        <dbReference type="Proteomes" id="UP000027432"/>
    </source>
</evidence>
<dbReference type="EMBL" id="AUND01000040">
    <property type="protein sequence ID" value="KEO50927.1"/>
    <property type="molecule type" value="Genomic_DNA"/>
</dbReference>
<comment type="caution">
    <text evidence="2">The sequence shown here is derived from an EMBL/GenBank/DDBJ whole genome shotgun (WGS) entry which is preliminary data.</text>
</comment>
<dbReference type="GO" id="GO:0003700">
    <property type="term" value="F:DNA-binding transcription factor activity"/>
    <property type="evidence" value="ECO:0007669"/>
    <property type="project" value="InterPro"/>
</dbReference>
<dbReference type="InterPro" id="IPR046348">
    <property type="entry name" value="SIS_dom_sf"/>
</dbReference>
<dbReference type="OrthoDB" id="3237351at2"/>
<dbReference type="InterPro" id="IPR047640">
    <property type="entry name" value="RpiR-like"/>
</dbReference>
<evidence type="ECO:0000313" key="2">
    <source>
        <dbReference type="EMBL" id="KEO50927.1"/>
    </source>
</evidence>
<protein>
    <recommendedName>
        <fullName evidence="1">HTH rpiR-type domain-containing protein</fullName>
    </recommendedName>
</protein>
<dbReference type="Proteomes" id="UP000027432">
    <property type="component" value="Unassembled WGS sequence"/>
</dbReference>
<accession>A0A074JNF4</accession>
<dbReference type="AlphaFoldDB" id="A0A074JNF4"/>
<dbReference type="PANTHER" id="PTHR30514">
    <property type="entry name" value="GLUCOKINASE"/>
    <property type="match status" value="1"/>
</dbReference>
<feature type="domain" description="HTH rpiR-type" evidence="1">
    <location>
        <begin position="11"/>
        <end position="87"/>
    </location>
</feature>
<dbReference type="Pfam" id="PF01418">
    <property type="entry name" value="HTH_6"/>
    <property type="match status" value="1"/>
</dbReference>
<dbReference type="Gene3D" id="1.10.10.10">
    <property type="entry name" value="Winged helix-like DNA-binding domain superfamily/Winged helix DNA-binding domain"/>
    <property type="match status" value="1"/>
</dbReference>
<sequence length="289" mass="30907">MPEKDASAAPGSVSQRIHRAFSELSEGERRIADQVLGAPGELAFLAASELAAQAGVSNATVSRFFQRLGYRNFDAARQEARRLRDTGSPLYLSGGAGQGAAAEDPLTALMHEEAKRLEATLRGVPRPVLAEIARAIAGADQIRTLGFRNSHFLAQYLTAQLAQIRPGVAPLLMPGQTRAEAIAGLGTKDLAIVIGLRRRPADFLRTVEQIAAQGVPVLLVSDPTVRGAPALARWTLNCHVDTAQFIDSYAAPMALLRLITLEVARELGAAGRAHLDRVEALRGDLNELE</sequence>
<keyword evidence="3" id="KW-1185">Reference proteome</keyword>
<gene>
    <name evidence="2" type="ORF">TP2_13645</name>
</gene>
<dbReference type="STRING" id="1353537.TP2_13645"/>
<reference evidence="2 3" key="1">
    <citation type="submission" date="2013-07" db="EMBL/GenBank/DDBJ databases">
        <title>Thioclava pacifica DSM 10166 Genome Sequencing.</title>
        <authorList>
            <person name="Lai Q."/>
            <person name="Shao Z."/>
        </authorList>
    </citation>
    <scope>NUCLEOTIDE SEQUENCE [LARGE SCALE GENOMIC DNA]</scope>
    <source>
        <strain evidence="2 3">DSM 10166</strain>
    </source>
</reference>
<dbReference type="GO" id="GO:0003677">
    <property type="term" value="F:DNA binding"/>
    <property type="evidence" value="ECO:0007669"/>
    <property type="project" value="InterPro"/>
</dbReference>
<dbReference type="SUPFAM" id="SSF46689">
    <property type="entry name" value="Homeodomain-like"/>
    <property type="match status" value="1"/>
</dbReference>
<organism evidence="2 3">
    <name type="scientific">Thioclava pacifica DSM 10166</name>
    <dbReference type="NCBI Taxonomy" id="1353537"/>
    <lineage>
        <taxon>Bacteria</taxon>
        <taxon>Pseudomonadati</taxon>
        <taxon>Pseudomonadota</taxon>
        <taxon>Alphaproteobacteria</taxon>
        <taxon>Rhodobacterales</taxon>
        <taxon>Paracoccaceae</taxon>
        <taxon>Thioclava</taxon>
    </lineage>
</organism>
<dbReference type="InterPro" id="IPR000281">
    <property type="entry name" value="HTH_RpiR"/>
</dbReference>
<dbReference type="InterPro" id="IPR036388">
    <property type="entry name" value="WH-like_DNA-bd_sf"/>
</dbReference>
<dbReference type="InterPro" id="IPR009057">
    <property type="entry name" value="Homeodomain-like_sf"/>
</dbReference>